<dbReference type="Proteomes" id="UP000826234">
    <property type="component" value="Unassembled WGS sequence"/>
</dbReference>
<evidence type="ECO:0000256" key="1">
    <source>
        <dbReference type="SAM" id="MobiDB-lite"/>
    </source>
</evidence>
<evidence type="ECO:0000313" key="2">
    <source>
        <dbReference type="EMBL" id="KAH0624948.1"/>
    </source>
</evidence>
<comment type="caution">
    <text evidence="2">The sequence shown here is derived from an EMBL/GenBank/DDBJ whole genome shotgun (WGS) entry which is preliminary data.</text>
</comment>
<accession>A0ABQ7T5K9</accession>
<gene>
    <name evidence="2" type="ORF">JD844_032895</name>
</gene>
<feature type="region of interest" description="Disordered" evidence="1">
    <location>
        <begin position="41"/>
        <end position="62"/>
    </location>
</feature>
<reference evidence="2 3" key="1">
    <citation type="journal article" date="2022" name="Gigascience">
        <title>A chromosome-level genome assembly and annotation of the desert horned lizard, Phrynosoma platyrhinos, provides insight into chromosomal rearrangements among reptiles.</title>
        <authorList>
            <person name="Koochekian N."/>
            <person name="Ascanio A."/>
            <person name="Farleigh K."/>
            <person name="Card D.C."/>
            <person name="Schield D.R."/>
            <person name="Castoe T.A."/>
            <person name="Jezkova T."/>
        </authorList>
    </citation>
    <scope>NUCLEOTIDE SEQUENCE [LARGE SCALE GENOMIC DNA]</scope>
    <source>
        <strain evidence="2">NK-2021</strain>
    </source>
</reference>
<feature type="non-terminal residue" evidence="2">
    <location>
        <position position="1"/>
    </location>
</feature>
<dbReference type="EMBL" id="JAIPUX010001232">
    <property type="protein sequence ID" value="KAH0624948.1"/>
    <property type="molecule type" value="Genomic_DNA"/>
</dbReference>
<keyword evidence="3" id="KW-1185">Reference proteome</keyword>
<name>A0ABQ7T5K9_PHRPL</name>
<organism evidence="2 3">
    <name type="scientific">Phrynosoma platyrhinos</name>
    <name type="common">Desert horned lizard</name>
    <dbReference type="NCBI Taxonomy" id="52577"/>
    <lineage>
        <taxon>Eukaryota</taxon>
        <taxon>Metazoa</taxon>
        <taxon>Chordata</taxon>
        <taxon>Craniata</taxon>
        <taxon>Vertebrata</taxon>
        <taxon>Euteleostomi</taxon>
        <taxon>Lepidosauria</taxon>
        <taxon>Squamata</taxon>
        <taxon>Bifurcata</taxon>
        <taxon>Unidentata</taxon>
        <taxon>Episquamata</taxon>
        <taxon>Toxicofera</taxon>
        <taxon>Iguania</taxon>
        <taxon>Phrynosomatidae</taxon>
        <taxon>Phrynosomatinae</taxon>
        <taxon>Phrynosoma</taxon>
    </lineage>
</organism>
<evidence type="ECO:0000313" key="3">
    <source>
        <dbReference type="Proteomes" id="UP000826234"/>
    </source>
</evidence>
<protein>
    <submittedName>
        <fullName evidence="2">Uncharacterized protein</fullName>
    </submittedName>
</protein>
<proteinExistence type="predicted"/>
<sequence length="139" mass="14848">RRRYISSSSDDGLSTYSELAKEEAGEISKVWNCMVDTISAEPPVMQQPGGSSGSAETEKCAEPCGGSPLPTALWKLANIGRVDIPESVDMATTQPSNVVMAEILGLEVGNGSSNFSPRELKVLMSSLTRSDYVFPFLNA</sequence>